<proteinExistence type="predicted"/>
<gene>
    <name evidence="3" type="ORF">D7D94_11385</name>
</gene>
<organism evidence="3 4">
    <name type="scientific">Microbacterium oryzae</name>
    <dbReference type="NCBI Taxonomy" id="743009"/>
    <lineage>
        <taxon>Bacteria</taxon>
        <taxon>Bacillati</taxon>
        <taxon>Actinomycetota</taxon>
        <taxon>Actinomycetes</taxon>
        <taxon>Micrococcales</taxon>
        <taxon>Microbacteriaceae</taxon>
        <taxon>Microbacterium</taxon>
    </lineage>
</organism>
<dbReference type="AlphaFoldDB" id="A0A6I6E425"/>
<sequence length="888" mass="96787">MLELARAYPVDRLLAVFRANAGIDTRRAEPPGAWEGFGHPSEQAWGEDDYPGKDRAQTANLLRGHYAGHFLSMLALAAASERDETLRAKVEEMVDGLGEVQEALAATGRFSHPGFLAAYGEWQFARLEHFAPYGEIWAPYYTCHKIMAGLLDAYELVGSERALEIVVAMGRWVAQRLGRLDHDRIQRMWSLYIAGEYGGMNETLARLSRVAGIPEFLDTARLFDMDRLIDAGVDGVDVLTGMHANQHLPQLIGYVHEYEITGERRYLDAVIGLWEQIVPGRVFAHGGTGESELWGPPQTVAGHIGRRNAETCATYNLLKIARLLFLHTEDPRYMAYYERASLNHVLASRRAARSTTSPEVAYMFPVDPGALPEFDNIGTCCGGTGLENHVKHQDTVFFRAADGGPELWVNLLVPARLSWWEQAVDVVLDSGHPWSGRTTLRVEPEADAVELTLHVRIPAWASGPATLRVGEEVLVGEPGTYVALTRGWRRGEVLDIDVPMTLQAQGAIDDPALRSVHLGPSVLVARDDATTTRELPLDGLRRLDGTLLDDRGVESSSAADAGVRLQADGHLAISGMRFEPVWTGSDARYHMYVRARATEVAFASTPTGVPARVRADGRTLLDDVWAEPLPRTRDEFLERVQESALAARRDGLLTRAELERVLVGAGAADIDGSGVTRRARIAAAGDAGVGWELRETGDVVWTLPGGLDDAPLPPHVTIETDAPPAGSGWFTATPVVTITAVDVSEGEHDPLVVEVRTGEEPWRSYDGPVPVEAEGVVRVEARATSAAGLTGYTARELAVDTAAPAVEARVRFLGASVEITLIAQDETSGVERIQWGGEGTFWATFQEAFVRTLTDREQVIEFSATDRAGNEGVRQRLVLPALEPAGSA</sequence>
<dbReference type="InterPro" id="IPR049046">
    <property type="entry name" value="Beta-AFase-like_GH127_middle"/>
</dbReference>
<keyword evidence="3" id="KW-0378">Hydrolase</keyword>
<evidence type="ECO:0000313" key="4">
    <source>
        <dbReference type="Proteomes" id="UP000422989"/>
    </source>
</evidence>
<dbReference type="SUPFAM" id="SSF48208">
    <property type="entry name" value="Six-hairpin glycosidases"/>
    <property type="match status" value="1"/>
</dbReference>
<dbReference type="InterPro" id="IPR008928">
    <property type="entry name" value="6-hairpin_glycosidase_sf"/>
</dbReference>
<dbReference type="GO" id="GO:0016787">
    <property type="term" value="F:hydrolase activity"/>
    <property type="evidence" value="ECO:0007669"/>
    <property type="project" value="UniProtKB-KW"/>
</dbReference>
<dbReference type="KEGG" id="moj:D7D94_11385"/>
<dbReference type="EMBL" id="CP032550">
    <property type="protein sequence ID" value="QGU28924.1"/>
    <property type="molecule type" value="Genomic_DNA"/>
</dbReference>
<dbReference type="PANTHER" id="PTHR31151">
    <property type="entry name" value="PROLINE-TRNA LIGASE (DUF1680)"/>
    <property type="match status" value="1"/>
</dbReference>
<reference evidence="3 4" key="1">
    <citation type="submission" date="2018-09" db="EMBL/GenBank/DDBJ databases">
        <title>Whole genome sequencing of Microbacterium oryzae strain MB-10T.</title>
        <authorList>
            <person name="Das S.K."/>
        </authorList>
    </citation>
    <scope>NUCLEOTIDE SEQUENCE [LARGE SCALE GENOMIC DNA]</scope>
    <source>
        <strain evidence="3 4">MB-10</strain>
    </source>
</reference>
<evidence type="ECO:0000313" key="3">
    <source>
        <dbReference type="EMBL" id="QGU28924.1"/>
    </source>
</evidence>
<dbReference type="Proteomes" id="UP000422989">
    <property type="component" value="Chromosome"/>
</dbReference>
<feature type="domain" description="Non-reducing end beta-L-arabinofuranosidase-like GH127 catalytic" evidence="1">
    <location>
        <begin position="9"/>
        <end position="394"/>
    </location>
</feature>
<dbReference type="InterPro" id="IPR012878">
    <property type="entry name" value="Beta-AFase-like_GH127_cat"/>
</dbReference>
<accession>A0A6I6E425</accession>
<evidence type="ECO:0000259" key="2">
    <source>
        <dbReference type="Pfam" id="PF20736"/>
    </source>
</evidence>
<dbReference type="OrthoDB" id="9757939at2"/>
<dbReference type="Pfam" id="PF20736">
    <property type="entry name" value="Glyco_hydro127M"/>
    <property type="match status" value="1"/>
</dbReference>
<keyword evidence="4" id="KW-1185">Reference proteome</keyword>
<dbReference type="PANTHER" id="PTHR31151:SF0">
    <property type="entry name" value="PROLINE-TRNA LIGASE (DUF1680)"/>
    <property type="match status" value="1"/>
</dbReference>
<dbReference type="Pfam" id="PF07944">
    <property type="entry name" value="Beta-AFase-like_GH127_cat"/>
    <property type="match status" value="1"/>
</dbReference>
<protein>
    <submittedName>
        <fullName evidence="3">Glycosyl hydrolase</fullName>
    </submittedName>
</protein>
<evidence type="ECO:0000259" key="1">
    <source>
        <dbReference type="Pfam" id="PF07944"/>
    </source>
</evidence>
<dbReference type="GO" id="GO:0005975">
    <property type="term" value="P:carbohydrate metabolic process"/>
    <property type="evidence" value="ECO:0007669"/>
    <property type="project" value="InterPro"/>
</dbReference>
<name>A0A6I6E425_9MICO</name>
<feature type="domain" description="Non-reducing end beta-L-arabinofuranosidase-like GH127 middle" evidence="2">
    <location>
        <begin position="407"/>
        <end position="500"/>
    </location>
</feature>